<organism evidence="2 3">
    <name type="scientific">Bacteroides pectinophilus CAG:437</name>
    <dbReference type="NCBI Taxonomy" id="1263051"/>
    <lineage>
        <taxon>Bacteria</taxon>
        <taxon>Bacillati</taxon>
        <taxon>Bacillota</taxon>
        <taxon>Clostridia</taxon>
        <taxon>Eubacteriales</taxon>
    </lineage>
</organism>
<comment type="caution">
    <text evidence="2">The sequence shown here is derived from an EMBL/GenBank/DDBJ whole genome shotgun (WGS) entry which is preliminary data.</text>
</comment>
<dbReference type="EMBL" id="CBHH010000037">
    <property type="protein sequence ID" value="CDD56704.1"/>
    <property type="molecule type" value="Genomic_DNA"/>
</dbReference>
<evidence type="ECO:0000313" key="3">
    <source>
        <dbReference type="Proteomes" id="UP000018141"/>
    </source>
</evidence>
<evidence type="ECO:0000259" key="1">
    <source>
        <dbReference type="Pfam" id="PF07238"/>
    </source>
</evidence>
<dbReference type="AlphaFoldDB" id="R7AMF4"/>
<dbReference type="SUPFAM" id="SSF141371">
    <property type="entry name" value="PilZ domain-like"/>
    <property type="match status" value="1"/>
</dbReference>
<dbReference type="Proteomes" id="UP000018141">
    <property type="component" value="Unassembled WGS sequence"/>
</dbReference>
<dbReference type="GO" id="GO:0035438">
    <property type="term" value="F:cyclic-di-GMP binding"/>
    <property type="evidence" value="ECO:0007669"/>
    <property type="project" value="InterPro"/>
</dbReference>
<accession>R7AMF4</accession>
<evidence type="ECO:0000313" key="2">
    <source>
        <dbReference type="EMBL" id="CDD56704.1"/>
    </source>
</evidence>
<reference evidence="2" key="1">
    <citation type="submission" date="2012-11" db="EMBL/GenBank/DDBJ databases">
        <title>Dependencies among metagenomic species, viruses, plasmids and units of genetic variation.</title>
        <authorList>
            <person name="Nielsen H.B."/>
            <person name="Almeida M."/>
            <person name="Juncker A.S."/>
            <person name="Rasmussen S."/>
            <person name="Li J."/>
            <person name="Sunagawa S."/>
            <person name="Plichta D."/>
            <person name="Gautier L."/>
            <person name="Le Chatelier E."/>
            <person name="Peletier E."/>
            <person name="Bonde I."/>
            <person name="Nielsen T."/>
            <person name="Manichanh C."/>
            <person name="Arumugam M."/>
            <person name="Batto J."/>
            <person name="Santos M.B.Q.D."/>
            <person name="Blom N."/>
            <person name="Borruel N."/>
            <person name="Burgdorf K.S."/>
            <person name="Boumezbeur F."/>
            <person name="Casellas F."/>
            <person name="Dore J."/>
            <person name="Guarner F."/>
            <person name="Hansen T."/>
            <person name="Hildebrand F."/>
            <person name="Kaas R.S."/>
            <person name="Kennedy S."/>
            <person name="Kristiansen K."/>
            <person name="Kultima J.R."/>
            <person name="Leonard P."/>
            <person name="Levenez F."/>
            <person name="Lund O."/>
            <person name="Moumen B."/>
            <person name="Le Paslier D."/>
            <person name="Pons N."/>
            <person name="Pedersen O."/>
            <person name="Prifti E."/>
            <person name="Qin J."/>
            <person name="Raes J."/>
            <person name="Tap J."/>
            <person name="Tims S."/>
            <person name="Ussery D.W."/>
            <person name="Yamada T."/>
            <person name="MetaHit consortium"/>
            <person name="Renault P."/>
            <person name="Sicheritz-Ponten T."/>
            <person name="Bork P."/>
            <person name="Wang J."/>
            <person name="Brunak S."/>
            <person name="Ehrlich S.D."/>
        </authorList>
    </citation>
    <scope>NUCLEOTIDE SEQUENCE [LARGE SCALE GENOMIC DNA]</scope>
</reference>
<dbReference type="Gene3D" id="2.40.10.220">
    <property type="entry name" value="predicted glycosyltransferase like domains"/>
    <property type="match status" value="1"/>
</dbReference>
<sequence>MKLTEIRQGEEITLEVIINGARYEFKSDMVDAADGGGIYASPVRVQDKVLSFASDRIVVNLVLNRQNHPPVVWRRIRVETTVYKKNTLYRITSVTTGLEENRRSAFRLPLGLQGVAQIGANRKASDVMVQDISESGFSIVAKDDIENSDGLIVRLVFSDDGASMSLTGLVVRKVVYGEEKVLYGCKLNNKVVALSRYINERQRKQILKQKEVTLEQGKIVGYGDLRGKAQNAADDRKGDAIRGLSDGSADRIKSDRYRNVNLNEGDHKNINYDRYKNLNLNG</sequence>
<dbReference type="InterPro" id="IPR009875">
    <property type="entry name" value="PilZ_domain"/>
</dbReference>
<feature type="domain" description="PilZ" evidence="1">
    <location>
        <begin position="101"/>
        <end position="189"/>
    </location>
</feature>
<gene>
    <name evidence="2" type="ORF">BN656_01153</name>
</gene>
<dbReference type="Pfam" id="PF07238">
    <property type="entry name" value="PilZ"/>
    <property type="match status" value="1"/>
</dbReference>
<proteinExistence type="predicted"/>
<protein>
    <recommendedName>
        <fullName evidence="1">PilZ domain-containing protein</fullName>
    </recommendedName>
</protein>
<name>R7AMF4_9FIRM</name>